<keyword evidence="2" id="KW-0694">RNA-binding</keyword>
<reference evidence="4" key="1">
    <citation type="submission" date="2010-08" db="EMBL/GenBank/DDBJ databases">
        <authorList>
            <consortium name="Caenorhabditis japonica Sequencing Consortium"/>
            <person name="Wilson R.K."/>
        </authorList>
    </citation>
    <scope>NUCLEOTIDE SEQUENCE [LARGE SCALE GENOMIC DNA]</scope>
    <source>
        <strain evidence="4">DF5081</strain>
    </source>
</reference>
<dbReference type="PANTHER" id="PTHR13976">
    <property type="entry name" value="HETEROGENEOUS NUCLEAR RIBONUCLEOPROTEIN-RELATED"/>
    <property type="match status" value="1"/>
</dbReference>
<dbReference type="AlphaFoldDB" id="A0A8R1I8A3"/>
<dbReference type="InterPro" id="IPR035979">
    <property type="entry name" value="RBD_domain_sf"/>
</dbReference>
<sequence>MSVIIRLKNLPMTAGAPDVRAFFSGLKIPDGAVHIIGGDEGEVFVGFSSDEDARVAMTKNGGYIHDSEVCFGFSLHSISTPSRN</sequence>
<evidence type="ECO:0000256" key="2">
    <source>
        <dbReference type="ARBA" id="ARBA00022884"/>
    </source>
</evidence>
<dbReference type="InterPro" id="IPR012677">
    <property type="entry name" value="Nucleotide-bd_a/b_plait_sf"/>
</dbReference>
<evidence type="ECO:0008006" key="5">
    <source>
        <dbReference type="Google" id="ProtNLM"/>
    </source>
</evidence>
<dbReference type="Gene3D" id="3.30.70.330">
    <property type="match status" value="1"/>
</dbReference>
<keyword evidence="1" id="KW-0677">Repeat</keyword>
<reference evidence="3" key="2">
    <citation type="submission" date="2022-06" db="UniProtKB">
        <authorList>
            <consortium name="EnsemblMetazoa"/>
        </authorList>
    </citation>
    <scope>IDENTIFICATION</scope>
    <source>
        <strain evidence="3">DF5081</strain>
    </source>
</reference>
<name>A0A8R1I8A3_CAEJA</name>
<dbReference type="Proteomes" id="UP000005237">
    <property type="component" value="Unassembled WGS sequence"/>
</dbReference>
<evidence type="ECO:0000313" key="4">
    <source>
        <dbReference type="Proteomes" id="UP000005237"/>
    </source>
</evidence>
<protein>
    <recommendedName>
        <fullName evidence="5">RRM domain-containing protein</fullName>
    </recommendedName>
</protein>
<dbReference type="SUPFAM" id="SSF54928">
    <property type="entry name" value="RNA-binding domain, RBD"/>
    <property type="match status" value="1"/>
</dbReference>
<evidence type="ECO:0000313" key="3">
    <source>
        <dbReference type="EnsemblMetazoa" id="CJA25082.1"/>
    </source>
</evidence>
<dbReference type="InterPro" id="IPR050666">
    <property type="entry name" value="ESRP"/>
</dbReference>
<evidence type="ECO:0000256" key="1">
    <source>
        <dbReference type="ARBA" id="ARBA00022737"/>
    </source>
</evidence>
<organism evidence="3 4">
    <name type="scientific">Caenorhabditis japonica</name>
    <dbReference type="NCBI Taxonomy" id="281687"/>
    <lineage>
        <taxon>Eukaryota</taxon>
        <taxon>Metazoa</taxon>
        <taxon>Ecdysozoa</taxon>
        <taxon>Nematoda</taxon>
        <taxon>Chromadorea</taxon>
        <taxon>Rhabditida</taxon>
        <taxon>Rhabditina</taxon>
        <taxon>Rhabditomorpha</taxon>
        <taxon>Rhabditoidea</taxon>
        <taxon>Rhabditidae</taxon>
        <taxon>Peloderinae</taxon>
        <taxon>Caenorhabditis</taxon>
    </lineage>
</organism>
<proteinExistence type="predicted"/>
<dbReference type="EnsemblMetazoa" id="CJA25082.1">
    <property type="protein sequence ID" value="CJA25082.1"/>
    <property type="gene ID" value="WBGene00180654"/>
</dbReference>
<dbReference type="GO" id="GO:0003723">
    <property type="term" value="F:RNA binding"/>
    <property type="evidence" value="ECO:0007669"/>
    <property type="project" value="UniProtKB-KW"/>
</dbReference>
<accession>A0A8R1I8A3</accession>
<keyword evidence="4" id="KW-1185">Reference proteome</keyword>